<dbReference type="EMBL" id="JWZT01005339">
    <property type="protein sequence ID" value="KII61396.1"/>
    <property type="molecule type" value="Genomic_DNA"/>
</dbReference>
<evidence type="ECO:0000313" key="4">
    <source>
        <dbReference type="Proteomes" id="UP000031668"/>
    </source>
</evidence>
<keyword evidence="1" id="KW-0677">Repeat</keyword>
<evidence type="ECO:0000313" key="3">
    <source>
        <dbReference type="EMBL" id="KII61396.1"/>
    </source>
</evidence>
<feature type="repeat" description="RCC1" evidence="2">
    <location>
        <begin position="198"/>
        <end position="250"/>
    </location>
</feature>
<accession>A0A0C2MIA5</accession>
<dbReference type="Pfam" id="PF13540">
    <property type="entry name" value="RCC1_2"/>
    <property type="match status" value="3"/>
</dbReference>
<dbReference type="InterPro" id="IPR009091">
    <property type="entry name" value="RCC1/BLIP-II"/>
</dbReference>
<protein>
    <submittedName>
        <fullName evidence="3">RCC1 domain-containing protein 1</fullName>
    </submittedName>
</protein>
<reference evidence="3 4" key="1">
    <citation type="journal article" date="2014" name="Genome Biol. Evol.">
        <title>The genome of the myxosporean Thelohanellus kitauei shows adaptations to nutrient acquisition within its fish host.</title>
        <authorList>
            <person name="Yang Y."/>
            <person name="Xiong J."/>
            <person name="Zhou Z."/>
            <person name="Huo F."/>
            <person name="Miao W."/>
            <person name="Ran C."/>
            <person name="Liu Y."/>
            <person name="Zhang J."/>
            <person name="Feng J."/>
            <person name="Wang M."/>
            <person name="Wang M."/>
            <person name="Wang L."/>
            <person name="Yao B."/>
        </authorList>
    </citation>
    <scope>NUCLEOTIDE SEQUENCE [LARGE SCALE GENOMIC DNA]</scope>
    <source>
        <strain evidence="3">Wuqing</strain>
    </source>
</reference>
<dbReference type="Proteomes" id="UP000031668">
    <property type="component" value="Unassembled WGS sequence"/>
</dbReference>
<dbReference type="Gene3D" id="2.130.10.30">
    <property type="entry name" value="Regulator of chromosome condensation 1/beta-lactamase-inhibitor protein II"/>
    <property type="match status" value="1"/>
</dbReference>
<gene>
    <name evidence="3" type="ORF">RF11_12810</name>
</gene>
<proteinExistence type="predicted"/>
<dbReference type="SUPFAM" id="SSF50985">
    <property type="entry name" value="RCC1/BLIP-II"/>
    <property type="match status" value="1"/>
</dbReference>
<dbReference type="PROSITE" id="PS00626">
    <property type="entry name" value="RCC1_2"/>
    <property type="match status" value="1"/>
</dbReference>
<name>A0A0C2MIA5_THEKT</name>
<feature type="repeat" description="RCC1" evidence="2">
    <location>
        <begin position="251"/>
        <end position="307"/>
    </location>
</feature>
<sequence length="360" mass="40254">MGKLLLFGVLPMTKCYLDNDLNSQGRSDSKCSLSGIDFGSDFQMFIGDTFVLVYNNEEIYVSAGVHTRNTNYVLELYDTTNAKMKPLVMRRLNVSPRAKPYQVKISLDDRILVYGPHGIIIFDLNLDKWEVPTNKISQGAKDVWVIGTTVYYINLKGQLCCIDEEKIDDYICYDGKVIQNCTKLVGGYEHVCVLTTDGNLFTYGASTKGQGGLGYVEISTNTTHKLECFGIVKIKDVVSGGWHTLALSETNDLYAWGWNESYQIGIVSPSVVPDPKSINLREYQQKDHPDVVQISAGVRHSAALDVGGNVWTWGSNRFKQVTNSDSRKATPFLLWKKDANTLIDKIICGRWCTVIKTANI</sequence>
<dbReference type="PANTHER" id="PTHR22872">
    <property type="entry name" value="BTK-BINDING PROTEIN-RELATED"/>
    <property type="match status" value="1"/>
</dbReference>
<dbReference type="AlphaFoldDB" id="A0A0C2MIA5"/>
<dbReference type="InterPro" id="IPR000408">
    <property type="entry name" value="Reg_chr_condens"/>
</dbReference>
<dbReference type="InterPro" id="IPR051625">
    <property type="entry name" value="Signaling_Regulatory_Domain"/>
</dbReference>
<evidence type="ECO:0000256" key="2">
    <source>
        <dbReference type="PROSITE-ProRule" id="PRU00235"/>
    </source>
</evidence>
<evidence type="ECO:0000256" key="1">
    <source>
        <dbReference type="ARBA" id="ARBA00022737"/>
    </source>
</evidence>
<dbReference type="OrthoDB" id="5370059at2759"/>
<dbReference type="PROSITE" id="PS50012">
    <property type="entry name" value="RCC1_3"/>
    <property type="match status" value="2"/>
</dbReference>
<organism evidence="3 4">
    <name type="scientific">Thelohanellus kitauei</name>
    <name type="common">Myxosporean</name>
    <dbReference type="NCBI Taxonomy" id="669202"/>
    <lineage>
        <taxon>Eukaryota</taxon>
        <taxon>Metazoa</taxon>
        <taxon>Cnidaria</taxon>
        <taxon>Myxozoa</taxon>
        <taxon>Myxosporea</taxon>
        <taxon>Bivalvulida</taxon>
        <taxon>Platysporina</taxon>
        <taxon>Myxobolidae</taxon>
        <taxon>Thelohanellus</taxon>
    </lineage>
</organism>
<dbReference type="PRINTS" id="PR00633">
    <property type="entry name" value="RCCNDNSATION"/>
</dbReference>
<keyword evidence="4" id="KW-1185">Reference proteome</keyword>
<comment type="caution">
    <text evidence="3">The sequence shown here is derived from an EMBL/GenBank/DDBJ whole genome shotgun (WGS) entry which is preliminary data.</text>
</comment>